<reference evidence="1" key="1">
    <citation type="submission" date="2024-01" db="EMBL/GenBank/DDBJ databases">
        <title>Bank of Algae and Cyanobacteria of the Azores (BACA) strain genomes.</title>
        <authorList>
            <person name="Luz R."/>
            <person name="Cordeiro R."/>
            <person name="Fonseca A."/>
            <person name="Goncalves V."/>
        </authorList>
    </citation>
    <scope>NUCLEOTIDE SEQUENCE</scope>
    <source>
        <strain evidence="1">BACA0141</strain>
    </source>
</reference>
<gene>
    <name evidence="1" type="ORF">V2H45_21825</name>
</gene>
<sequence length="397" mass="44699">MRLKSVSYSEFLNEPKEWSISDFTLEPINLVVGKNATGKTRTLNVLSGLGNLLSGRQKPGALTCGNYDVTFEHNDRILKYILQISDHKVIRESFADGEKILLERGEGGRGSIFHEKEHKNLDFQTPETDAAVVARRDAIQHPFLQPLSDWGLGIRHYFFGDAMGRNMIGLVVNDAPQPDPTNPNEVVGLFRKGLKQYPSVFKKAVIEAMNDIGYDIEDMDATTPQNIQIQSNSIIPLTPVTLSVKERSLSSQTEQTEMSQGMFRALSIVIHLQYAIHGDHPSFILIDDIGEGLDFDRSCRLIHVIRQCARDSEIQLVMSTNDRFVMNNVPLEEWSLLSRQGGNVTVHNYKNSKAAFDNFKFTGLNNFDFLAMDFINEKEDFFVENSSDVELIAGIHS</sequence>
<proteinExistence type="predicted"/>
<evidence type="ECO:0000313" key="2">
    <source>
        <dbReference type="Proteomes" id="UP001333818"/>
    </source>
</evidence>
<dbReference type="RefSeq" id="WP_330485820.1">
    <property type="nucleotide sequence ID" value="NZ_JAZBJZ010000129.1"/>
</dbReference>
<keyword evidence="2" id="KW-1185">Reference proteome</keyword>
<organism evidence="1 2">
    <name type="scientific">Tumidithrix elongata BACA0141</name>
    <dbReference type="NCBI Taxonomy" id="2716417"/>
    <lineage>
        <taxon>Bacteria</taxon>
        <taxon>Bacillati</taxon>
        <taxon>Cyanobacteriota</taxon>
        <taxon>Cyanophyceae</taxon>
        <taxon>Pseudanabaenales</taxon>
        <taxon>Pseudanabaenaceae</taxon>
        <taxon>Tumidithrix</taxon>
        <taxon>Tumidithrix elongata</taxon>
    </lineage>
</organism>
<dbReference type="AlphaFoldDB" id="A0AAW9Q830"/>
<dbReference type="InterPro" id="IPR027417">
    <property type="entry name" value="P-loop_NTPase"/>
</dbReference>
<evidence type="ECO:0008006" key="3">
    <source>
        <dbReference type="Google" id="ProtNLM"/>
    </source>
</evidence>
<dbReference type="EMBL" id="JAZBJZ010000129">
    <property type="protein sequence ID" value="MEE3719385.1"/>
    <property type="molecule type" value="Genomic_DNA"/>
</dbReference>
<name>A0AAW9Q830_9CYAN</name>
<evidence type="ECO:0000313" key="1">
    <source>
        <dbReference type="EMBL" id="MEE3719385.1"/>
    </source>
</evidence>
<dbReference type="Proteomes" id="UP001333818">
    <property type="component" value="Unassembled WGS sequence"/>
</dbReference>
<dbReference type="SUPFAM" id="SSF52540">
    <property type="entry name" value="P-loop containing nucleoside triphosphate hydrolases"/>
    <property type="match status" value="1"/>
</dbReference>
<accession>A0AAW9Q830</accession>
<dbReference type="Gene3D" id="3.40.50.300">
    <property type="entry name" value="P-loop containing nucleotide triphosphate hydrolases"/>
    <property type="match status" value="1"/>
</dbReference>
<comment type="caution">
    <text evidence="1">The sequence shown here is derived from an EMBL/GenBank/DDBJ whole genome shotgun (WGS) entry which is preliminary data.</text>
</comment>
<protein>
    <recommendedName>
        <fullName evidence="3">ATPase AAA-type core domain-containing protein</fullName>
    </recommendedName>
</protein>